<feature type="region of interest" description="Disordered" evidence="1">
    <location>
        <begin position="86"/>
        <end position="109"/>
    </location>
</feature>
<accession>A0A183LHC8</accession>
<protein>
    <submittedName>
        <fullName evidence="2">Uncharacterized protein</fullName>
    </submittedName>
</protein>
<evidence type="ECO:0000256" key="1">
    <source>
        <dbReference type="SAM" id="MobiDB-lite"/>
    </source>
</evidence>
<dbReference type="EMBL" id="UZAI01000893">
    <property type="protein sequence ID" value="VDO57363.1"/>
    <property type="molecule type" value="Genomic_DNA"/>
</dbReference>
<keyword evidence="3" id="KW-1185">Reference proteome</keyword>
<proteinExistence type="predicted"/>
<reference evidence="2 3" key="1">
    <citation type="submission" date="2018-11" db="EMBL/GenBank/DDBJ databases">
        <authorList>
            <consortium name="Pathogen Informatics"/>
        </authorList>
    </citation>
    <scope>NUCLEOTIDE SEQUENCE [LARGE SCALE GENOMIC DNA]</scope>
    <source>
        <strain evidence="2 3">Zambia</strain>
    </source>
</reference>
<evidence type="ECO:0000313" key="2">
    <source>
        <dbReference type="EMBL" id="VDO57363.1"/>
    </source>
</evidence>
<evidence type="ECO:0000313" key="3">
    <source>
        <dbReference type="Proteomes" id="UP000277204"/>
    </source>
</evidence>
<dbReference type="Proteomes" id="UP000277204">
    <property type="component" value="Unassembled WGS sequence"/>
</dbReference>
<name>A0A183LHC8_9TREM</name>
<organism evidence="2 3">
    <name type="scientific">Schistosoma margrebowiei</name>
    <dbReference type="NCBI Taxonomy" id="48269"/>
    <lineage>
        <taxon>Eukaryota</taxon>
        <taxon>Metazoa</taxon>
        <taxon>Spiralia</taxon>
        <taxon>Lophotrochozoa</taxon>
        <taxon>Platyhelminthes</taxon>
        <taxon>Trematoda</taxon>
        <taxon>Digenea</taxon>
        <taxon>Strigeidida</taxon>
        <taxon>Schistosomatoidea</taxon>
        <taxon>Schistosomatidae</taxon>
        <taxon>Schistosoma</taxon>
    </lineage>
</organism>
<gene>
    <name evidence="2" type="ORF">SMRZ_LOCUS3203</name>
</gene>
<dbReference type="AlphaFoldDB" id="A0A183LHC8"/>
<sequence length="109" mass="11987">MLGRVALIPIIRVVGEDKRNFVRIISKHAPRGPPSPIICSSSTMTNPRLSNVFVSIKEFTIVCAFSMVAIKTEYDPLRLTGGIRPRLPAYSSTQNPSSRPIGVSDRTFS</sequence>